<keyword evidence="5" id="KW-0175">Coiled coil</keyword>
<dbReference type="PANTHER" id="PTHR42792">
    <property type="entry name" value="FLAGELLIN"/>
    <property type="match status" value="1"/>
</dbReference>
<evidence type="ECO:0000313" key="8">
    <source>
        <dbReference type="EMBL" id="PQJ53823.1"/>
    </source>
</evidence>
<evidence type="ECO:0000256" key="1">
    <source>
        <dbReference type="ARBA" id="ARBA00005709"/>
    </source>
</evidence>
<dbReference type="Proteomes" id="UP000239007">
    <property type="component" value="Unassembled WGS sequence"/>
</dbReference>
<dbReference type="Pfam" id="PF00669">
    <property type="entry name" value="Flagellin_N"/>
    <property type="match status" value="1"/>
</dbReference>
<dbReference type="SUPFAM" id="SSF64518">
    <property type="entry name" value="Phase 1 flagellin"/>
    <property type="match status" value="1"/>
</dbReference>
<keyword evidence="2 4" id="KW-0964">Secreted</keyword>
<feature type="domain" description="Flagellin C-terminal" evidence="7">
    <location>
        <begin position="532"/>
        <end position="610"/>
    </location>
</feature>
<name>A0A2S7UV61_9GAMM</name>
<evidence type="ECO:0000256" key="2">
    <source>
        <dbReference type="ARBA" id="ARBA00022525"/>
    </source>
</evidence>
<dbReference type="PANTHER" id="PTHR42792:SF2">
    <property type="entry name" value="FLAGELLIN"/>
    <property type="match status" value="1"/>
</dbReference>
<accession>A0A2S7UV61</accession>
<comment type="subcellular location">
    <subcellularLocation>
        <location evidence="4">Secreted</location>
    </subcellularLocation>
    <subcellularLocation>
        <location evidence="4">Bacterial flagellum</location>
    </subcellularLocation>
</comment>
<protein>
    <recommendedName>
        <fullName evidence="4">Flagellin</fullName>
    </recommendedName>
</protein>
<dbReference type="InterPro" id="IPR001029">
    <property type="entry name" value="Flagellin_N"/>
</dbReference>
<dbReference type="Pfam" id="PF00700">
    <property type="entry name" value="Flagellin_C"/>
    <property type="match status" value="1"/>
</dbReference>
<dbReference type="Gene3D" id="1.20.1330.10">
    <property type="entry name" value="f41 fragment of flagellin, N-terminal domain"/>
    <property type="match status" value="2"/>
</dbReference>
<organism evidence="8 9">
    <name type="scientific">Psychrosphaera saromensis</name>
    <dbReference type="NCBI Taxonomy" id="716813"/>
    <lineage>
        <taxon>Bacteria</taxon>
        <taxon>Pseudomonadati</taxon>
        <taxon>Pseudomonadota</taxon>
        <taxon>Gammaproteobacteria</taxon>
        <taxon>Alteromonadales</taxon>
        <taxon>Pseudoalteromonadaceae</taxon>
        <taxon>Psychrosphaera</taxon>
    </lineage>
</organism>
<comment type="function">
    <text evidence="4">Flagellin is the subunit protein which polymerizes to form the filaments of bacterial flagella.</text>
</comment>
<gene>
    <name evidence="8" type="ORF">BTO11_09195</name>
</gene>
<dbReference type="GO" id="GO:0005576">
    <property type="term" value="C:extracellular region"/>
    <property type="evidence" value="ECO:0007669"/>
    <property type="project" value="UniProtKB-SubCell"/>
</dbReference>
<dbReference type="EMBL" id="MSCH01000003">
    <property type="protein sequence ID" value="PQJ53823.1"/>
    <property type="molecule type" value="Genomic_DNA"/>
</dbReference>
<feature type="coiled-coil region" evidence="5">
    <location>
        <begin position="99"/>
        <end position="153"/>
    </location>
</feature>
<dbReference type="InterPro" id="IPR001492">
    <property type="entry name" value="Flagellin"/>
</dbReference>
<comment type="similarity">
    <text evidence="1 4">Belongs to the bacterial flagellin family.</text>
</comment>
<feature type="domain" description="Flagellin N-terminal" evidence="6">
    <location>
        <begin position="29"/>
        <end position="164"/>
    </location>
</feature>
<proteinExistence type="inferred from homology"/>
<dbReference type="OrthoDB" id="9796789at2"/>
<reference evidence="8 9" key="1">
    <citation type="submission" date="2016-12" db="EMBL/GenBank/DDBJ databases">
        <title>Diversity of luminous bacteria.</title>
        <authorList>
            <person name="Yoshizawa S."/>
            <person name="Kogure K."/>
        </authorList>
    </citation>
    <scope>NUCLEOTIDE SEQUENCE [LARGE SCALE GENOMIC DNA]</scope>
    <source>
        <strain evidence="8 9">SA4-48</strain>
    </source>
</reference>
<evidence type="ECO:0000256" key="4">
    <source>
        <dbReference type="RuleBase" id="RU362073"/>
    </source>
</evidence>
<dbReference type="GO" id="GO:0005198">
    <property type="term" value="F:structural molecule activity"/>
    <property type="evidence" value="ECO:0007669"/>
    <property type="project" value="UniProtKB-UniRule"/>
</dbReference>
<dbReference type="GO" id="GO:0009288">
    <property type="term" value="C:bacterial-type flagellum"/>
    <property type="evidence" value="ECO:0007669"/>
    <property type="project" value="UniProtKB-SubCell"/>
</dbReference>
<keyword evidence="9" id="KW-1185">Reference proteome</keyword>
<dbReference type="InterPro" id="IPR046358">
    <property type="entry name" value="Flagellin_C"/>
</dbReference>
<evidence type="ECO:0000256" key="5">
    <source>
        <dbReference type="SAM" id="Coils"/>
    </source>
</evidence>
<dbReference type="AlphaFoldDB" id="A0A2S7UV61"/>
<sequence>MQKKAKERQDLAAIVKWNTIFCGHIIVIINTNTSSLQLTGLFRKSNLALTNIYSQLSSGYRINSAADDAAGLQISTRITSQVNGMKVAIRNANDSVSMMQVAEGAMQEVTNNLQRMREIALQAANATNGVVDRKALNDEYLELQTEINRINETTTFAGQRLYETNGTSIPDEFEREMVSGLQSTWLGESEQIIEQYFGITGQGELKLDLERDVDDGTLAWVSSATVGGVKRVTLTVDLAEFSDINSIHNGLDKYGDVKLDEIILHEMVHATMVSTMDDFDNLPAWFKEGSAEVLRGADDQIEGSTSAAVLAAFNSQGAATTVTDQLGAYGGGFVAMRYMEYTLGSDGLKDLMQELAGGETFDNALSTASNGSWTSEADFRASLTGAANDSATYGSRMEEFMAEEMDSTNKDNGALGGKDASNGFIRENVMTGYGSGDRSGTRGFTESIILNDNDSDQTDFSVTSNWLDSNRGDVALQDYELNVTSAGGRLHTFQIGANANQTMQVNFGAIGTTTLGLDNVDIVNRPQFAIFALDDAMKIVDKHRSLLGATQNRLESTVNNLNNVVENQSAARSRILDTDYATKTAELARYQIMQQASIALLTQANQSQELALALIG</sequence>
<evidence type="ECO:0000259" key="6">
    <source>
        <dbReference type="Pfam" id="PF00669"/>
    </source>
</evidence>
<dbReference type="InterPro" id="IPR042187">
    <property type="entry name" value="Flagellin_C_sub2"/>
</dbReference>
<comment type="caution">
    <text evidence="8">The sequence shown here is derived from an EMBL/GenBank/DDBJ whole genome shotgun (WGS) entry which is preliminary data.</text>
</comment>
<evidence type="ECO:0000256" key="3">
    <source>
        <dbReference type="ARBA" id="ARBA00023143"/>
    </source>
</evidence>
<evidence type="ECO:0000313" key="9">
    <source>
        <dbReference type="Proteomes" id="UP000239007"/>
    </source>
</evidence>
<evidence type="ECO:0000259" key="7">
    <source>
        <dbReference type="Pfam" id="PF00700"/>
    </source>
</evidence>
<dbReference type="RefSeq" id="WP_105052320.1">
    <property type="nucleotide sequence ID" value="NZ_BMYG01000002.1"/>
</dbReference>
<dbReference type="NCBIfam" id="NF033876">
    <property type="entry name" value="flagella_HExxH"/>
    <property type="match status" value="1"/>
</dbReference>
<dbReference type="PRINTS" id="PR00207">
    <property type="entry name" value="FLAGELLIN"/>
</dbReference>
<dbReference type="Gene3D" id="6.10.10.10">
    <property type="entry name" value="Flagellar export chaperone, C-terminal domain"/>
    <property type="match status" value="1"/>
</dbReference>
<keyword evidence="3 4" id="KW-0975">Bacterial flagellum</keyword>